<feature type="compositionally biased region" description="Polar residues" evidence="16">
    <location>
        <begin position="526"/>
        <end position="539"/>
    </location>
</feature>
<dbReference type="Pfam" id="PF05033">
    <property type="entry name" value="Pre-SET"/>
    <property type="match status" value="1"/>
</dbReference>
<dbReference type="InterPro" id="IPR001214">
    <property type="entry name" value="SET_dom"/>
</dbReference>
<feature type="compositionally biased region" description="Polar residues" evidence="16">
    <location>
        <begin position="983"/>
        <end position="995"/>
    </location>
</feature>
<organism evidence="20 21">
    <name type="scientific">Coregonus suidteri</name>
    <dbReference type="NCBI Taxonomy" id="861788"/>
    <lineage>
        <taxon>Eukaryota</taxon>
        <taxon>Metazoa</taxon>
        <taxon>Chordata</taxon>
        <taxon>Craniata</taxon>
        <taxon>Vertebrata</taxon>
        <taxon>Euteleostomi</taxon>
        <taxon>Actinopterygii</taxon>
        <taxon>Neopterygii</taxon>
        <taxon>Teleostei</taxon>
        <taxon>Protacanthopterygii</taxon>
        <taxon>Salmoniformes</taxon>
        <taxon>Salmonidae</taxon>
        <taxon>Coregoninae</taxon>
        <taxon>Coregonus</taxon>
    </lineage>
</organism>
<evidence type="ECO:0000256" key="9">
    <source>
        <dbReference type="ARBA" id="ARBA00022737"/>
    </source>
</evidence>
<dbReference type="PANTHER" id="PTHR46024">
    <property type="entry name" value="HISTONE-LYSINE N-METHYLTRANSFERASE EGGLESS"/>
    <property type="match status" value="1"/>
</dbReference>
<keyword evidence="15" id="KW-0175">Coiled coil</keyword>
<feature type="region of interest" description="Disordered" evidence="16">
    <location>
        <begin position="445"/>
        <end position="539"/>
    </location>
</feature>
<evidence type="ECO:0000259" key="19">
    <source>
        <dbReference type="PROSITE" id="PS50867"/>
    </source>
</evidence>
<protein>
    <recommendedName>
        <fullName evidence="22">Histone-lysine N-methyltransferase SETDB1-B</fullName>
    </recommendedName>
</protein>
<dbReference type="FunFam" id="2.30.30.140:FF:000037">
    <property type="entry name" value="Histone-lysine N-methyltransferase"/>
    <property type="match status" value="1"/>
</dbReference>
<keyword evidence="14" id="KW-0539">Nucleus</keyword>
<feature type="region of interest" description="Disordered" evidence="16">
    <location>
        <begin position="1139"/>
        <end position="1169"/>
    </location>
</feature>
<feature type="compositionally biased region" description="Basic and acidic residues" evidence="16">
    <location>
        <begin position="1054"/>
        <end position="1068"/>
    </location>
</feature>
<name>A0AAN8MBH1_9TELE</name>
<evidence type="ECO:0000259" key="18">
    <source>
        <dbReference type="PROSITE" id="PS50280"/>
    </source>
</evidence>
<feature type="compositionally biased region" description="Polar residues" evidence="16">
    <location>
        <begin position="452"/>
        <end position="462"/>
    </location>
</feature>
<feature type="compositionally biased region" description="Basic and acidic residues" evidence="16">
    <location>
        <begin position="1000"/>
        <end position="1010"/>
    </location>
</feature>
<feature type="compositionally biased region" description="Gly residues" evidence="16">
    <location>
        <begin position="1139"/>
        <end position="1164"/>
    </location>
</feature>
<evidence type="ECO:0000256" key="16">
    <source>
        <dbReference type="SAM" id="MobiDB-lite"/>
    </source>
</evidence>
<evidence type="ECO:0000256" key="8">
    <source>
        <dbReference type="ARBA" id="ARBA00022723"/>
    </source>
</evidence>
<dbReference type="GO" id="GO:0005694">
    <property type="term" value="C:chromosome"/>
    <property type="evidence" value="ECO:0007669"/>
    <property type="project" value="UniProtKB-SubCell"/>
</dbReference>
<evidence type="ECO:0000256" key="13">
    <source>
        <dbReference type="ARBA" id="ARBA00023163"/>
    </source>
</evidence>
<dbReference type="SMART" id="SM00468">
    <property type="entry name" value="PreSET"/>
    <property type="match status" value="1"/>
</dbReference>
<keyword evidence="4" id="KW-0678">Repressor</keyword>
<dbReference type="GO" id="GO:0070828">
    <property type="term" value="P:heterochromatin organization"/>
    <property type="evidence" value="ECO:0007669"/>
    <property type="project" value="TreeGrafter"/>
</dbReference>
<keyword evidence="5" id="KW-0489">Methyltransferase</keyword>
<evidence type="ECO:0008006" key="22">
    <source>
        <dbReference type="Google" id="ProtNLM"/>
    </source>
</evidence>
<dbReference type="Gene3D" id="2.170.270.10">
    <property type="entry name" value="SET domain"/>
    <property type="match status" value="2"/>
</dbReference>
<dbReference type="InterPro" id="IPR002999">
    <property type="entry name" value="Tudor"/>
</dbReference>
<dbReference type="SMART" id="SM00391">
    <property type="entry name" value="MBD"/>
    <property type="match status" value="1"/>
</dbReference>
<dbReference type="FunFam" id="2.30.30.140:FF:000034">
    <property type="entry name" value="Histone-lysine N-methyltransferase"/>
    <property type="match status" value="1"/>
</dbReference>
<evidence type="ECO:0000256" key="1">
    <source>
        <dbReference type="ARBA" id="ARBA00004123"/>
    </source>
</evidence>
<dbReference type="Proteomes" id="UP001356427">
    <property type="component" value="Unassembled WGS sequence"/>
</dbReference>
<feature type="domain" description="Pre-SET" evidence="19">
    <location>
        <begin position="757"/>
        <end position="830"/>
    </location>
</feature>
<evidence type="ECO:0000313" key="21">
    <source>
        <dbReference type="Proteomes" id="UP001356427"/>
    </source>
</evidence>
<evidence type="ECO:0000256" key="7">
    <source>
        <dbReference type="ARBA" id="ARBA00022691"/>
    </source>
</evidence>
<dbReference type="InterPro" id="IPR013320">
    <property type="entry name" value="ConA-like_dom_sf"/>
</dbReference>
<comment type="caution">
    <text evidence="20">The sequence shown here is derived from an EMBL/GenBank/DDBJ whole genome shotgun (WGS) entry which is preliminary data.</text>
</comment>
<dbReference type="InterPro" id="IPR001870">
    <property type="entry name" value="B30.2/SPRY"/>
</dbReference>
<feature type="compositionally biased region" description="Basic and acidic residues" evidence="16">
    <location>
        <begin position="1100"/>
        <end position="1109"/>
    </location>
</feature>
<dbReference type="Pfam" id="PF00856">
    <property type="entry name" value="SET"/>
    <property type="match status" value="1"/>
</dbReference>
<dbReference type="InterPro" id="IPR025796">
    <property type="entry name" value="Hist-Lys_N-MeTrfase_SETDB1"/>
</dbReference>
<evidence type="ECO:0000313" key="20">
    <source>
        <dbReference type="EMBL" id="KAK6326829.1"/>
    </source>
</evidence>
<dbReference type="InterPro" id="IPR016177">
    <property type="entry name" value="DNA-bd_dom_sf"/>
</dbReference>
<dbReference type="GO" id="GO:0005634">
    <property type="term" value="C:nucleus"/>
    <property type="evidence" value="ECO:0007669"/>
    <property type="project" value="UniProtKB-SubCell"/>
</dbReference>
<keyword evidence="9" id="KW-0677">Repeat</keyword>
<feature type="compositionally biased region" description="Basic and acidic residues" evidence="16">
    <location>
        <begin position="968"/>
        <end position="978"/>
    </location>
</feature>
<dbReference type="InterPro" id="IPR007728">
    <property type="entry name" value="Pre-SET_dom"/>
</dbReference>
<evidence type="ECO:0000256" key="2">
    <source>
        <dbReference type="ARBA" id="ARBA00004286"/>
    </source>
</evidence>
<dbReference type="Pfam" id="PF01429">
    <property type="entry name" value="MBD"/>
    <property type="match status" value="1"/>
</dbReference>
<evidence type="ECO:0000256" key="5">
    <source>
        <dbReference type="ARBA" id="ARBA00022603"/>
    </source>
</evidence>
<dbReference type="InterPro" id="IPR041291">
    <property type="entry name" value="TUDOR_5"/>
</dbReference>
<evidence type="ECO:0000256" key="6">
    <source>
        <dbReference type="ARBA" id="ARBA00022679"/>
    </source>
</evidence>
<keyword evidence="11" id="KW-0156">Chromatin regulator</keyword>
<dbReference type="InterPro" id="IPR001739">
    <property type="entry name" value="Methyl_CpG_DNA-bd"/>
</dbReference>
<dbReference type="PROSITE" id="PS51573">
    <property type="entry name" value="SAM_MT43_SUVAR39_1"/>
    <property type="match status" value="1"/>
</dbReference>
<evidence type="ECO:0000256" key="12">
    <source>
        <dbReference type="ARBA" id="ARBA00023015"/>
    </source>
</evidence>
<proteinExistence type="predicted"/>
<keyword evidence="6" id="KW-0808">Transferase</keyword>
<feature type="compositionally biased region" description="Pro residues" evidence="16">
    <location>
        <begin position="563"/>
        <end position="574"/>
    </location>
</feature>
<feature type="compositionally biased region" description="Pro residues" evidence="16">
    <location>
        <begin position="470"/>
        <end position="483"/>
    </location>
</feature>
<comment type="subcellular location">
    <subcellularLocation>
        <location evidence="2">Chromosome</location>
    </subcellularLocation>
    <subcellularLocation>
        <location evidence="1">Nucleus</location>
    </subcellularLocation>
</comment>
<dbReference type="InterPro" id="IPR046341">
    <property type="entry name" value="SET_dom_sf"/>
</dbReference>
<keyword evidence="10" id="KW-0862">Zinc</keyword>
<dbReference type="CDD" id="cd21181">
    <property type="entry name" value="Tudor_SETDB1_rpt2"/>
    <property type="match status" value="1"/>
</dbReference>
<evidence type="ECO:0000256" key="11">
    <source>
        <dbReference type="ARBA" id="ARBA00022853"/>
    </source>
</evidence>
<keyword evidence="8" id="KW-0479">Metal-binding</keyword>
<dbReference type="SMART" id="SM00317">
    <property type="entry name" value="SET"/>
    <property type="match status" value="1"/>
</dbReference>
<dbReference type="SMART" id="SM00333">
    <property type="entry name" value="TUDOR"/>
    <property type="match status" value="2"/>
</dbReference>
<feature type="region of interest" description="Disordered" evidence="16">
    <location>
        <begin position="901"/>
        <end position="1119"/>
    </location>
</feature>
<dbReference type="SUPFAM" id="SSF49899">
    <property type="entry name" value="Concanavalin A-like lectins/glucanases"/>
    <property type="match status" value="1"/>
</dbReference>
<dbReference type="CDD" id="cd20382">
    <property type="entry name" value="Tudor_SETDB1_rpt1"/>
    <property type="match status" value="1"/>
</dbReference>
<feature type="compositionally biased region" description="Low complexity" evidence="16">
    <location>
        <begin position="551"/>
        <end position="562"/>
    </location>
</feature>
<accession>A0AAN8MBH1</accession>
<dbReference type="InterPro" id="IPR043136">
    <property type="entry name" value="B30.2/SPRY_sf"/>
</dbReference>
<dbReference type="CDD" id="cd01395">
    <property type="entry name" value="HMT_MBD"/>
    <property type="match status" value="1"/>
</dbReference>
<dbReference type="GO" id="GO:0010629">
    <property type="term" value="P:negative regulation of gene expression"/>
    <property type="evidence" value="ECO:0007669"/>
    <property type="project" value="TreeGrafter"/>
</dbReference>
<feature type="compositionally biased region" description="Polar residues" evidence="16">
    <location>
        <begin position="1084"/>
        <end position="1099"/>
    </location>
</feature>
<evidence type="ECO:0000256" key="14">
    <source>
        <dbReference type="ARBA" id="ARBA00023242"/>
    </source>
</evidence>
<dbReference type="InterPro" id="IPR051516">
    <property type="entry name" value="SETDB_methyltransferase"/>
</dbReference>
<dbReference type="CDD" id="cd10517">
    <property type="entry name" value="SET_SETDB1"/>
    <property type="match status" value="1"/>
</dbReference>
<feature type="domain" description="SET" evidence="18">
    <location>
        <begin position="833"/>
        <end position="1238"/>
    </location>
</feature>
<dbReference type="GO" id="GO:0003677">
    <property type="term" value="F:DNA binding"/>
    <property type="evidence" value="ECO:0007669"/>
    <property type="project" value="InterPro"/>
</dbReference>
<dbReference type="GO" id="GO:0032259">
    <property type="term" value="P:methylation"/>
    <property type="evidence" value="ECO:0007669"/>
    <property type="project" value="UniProtKB-KW"/>
</dbReference>
<dbReference type="PROSITE" id="PS50867">
    <property type="entry name" value="PRE_SET"/>
    <property type="match status" value="1"/>
</dbReference>
<feature type="compositionally biased region" description="Polar residues" evidence="16">
    <location>
        <begin position="1039"/>
        <end position="1050"/>
    </location>
</feature>
<feature type="coiled-coil region" evidence="15">
    <location>
        <begin position="41"/>
        <end position="71"/>
    </location>
</feature>
<evidence type="ECO:0000259" key="17">
    <source>
        <dbReference type="PROSITE" id="PS50188"/>
    </source>
</evidence>
<dbReference type="GO" id="GO:0008270">
    <property type="term" value="F:zinc ion binding"/>
    <property type="evidence" value="ECO:0007669"/>
    <property type="project" value="InterPro"/>
</dbReference>
<dbReference type="GO" id="GO:0046974">
    <property type="term" value="F:histone H3K9 methyltransferase activity"/>
    <property type="evidence" value="ECO:0007669"/>
    <property type="project" value="TreeGrafter"/>
</dbReference>
<evidence type="ECO:0000256" key="4">
    <source>
        <dbReference type="ARBA" id="ARBA00022491"/>
    </source>
</evidence>
<gene>
    <name evidence="20" type="ORF">J4Q44_G00024740</name>
</gene>
<dbReference type="InterPro" id="IPR047232">
    <property type="entry name" value="SETDB1/2-like_MBD"/>
</dbReference>
<keyword evidence="12" id="KW-0805">Transcription regulation</keyword>
<dbReference type="EMBL" id="JAGTTL010000002">
    <property type="protein sequence ID" value="KAK6326829.1"/>
    <property type="molecule type" value="Genomic_DNA"/>
</dbReference>
<dbReference type="PANTHER" id="PTHR46024:SF2">
    <property type="entry name" value="HISTONE-LYSINE N-METHYLTRANSFERASE SETDB1"/>
    <property type="match status" value="1"/>
</dbReference>
<evidence type="ECO:0000256" key="3">
    <source>
        <dbReference type="ARBA" id="ARBA00022454"/>
    </source>
</evidence>
<dbReference type="Gene3D" id="2.60.120.920">
    <property type="match status" value="1"/>
</dbReference>
<feature type="region of interest" description="Disordered" evidence="16">
    <location>
        <begin position="551"/>
        <end position="590"/>
    </location>
</feature>
<dbReference type="PROSITE" id="PS50188">
    <property type="entry name" value="B302_SPRY"/>
    <property type="match status" value="1"/>
</dbReference>
<feature type="domain" description="B30.2/SPRY" evidence="17">
    <location>
        <begin position="1399"/>
        <end position="1605"/>
    </location>
</feature>
<dbReference type="Pfam" id="PF18300">
    <property type="entry name" value="DUF5604"/>
    <property type="match status" value="1"/>
</dbReference>
<dbReference type="Pfam" id="PF18359">
    <property type="entry name" value="Tudor_5"/>
    <property type="match status" value="1"/>
</dbReference>
<dbReference type="PROSITE" id="PS50280">
    <property type="entry name" value="SET"/>
    <property type="match status" value="1"/>
</dbReference>
<evidence type="ECO:0000256" key="15">
    <source>
        <dbReference type="SAM" id="Coils"/>
    </source>
</evidence>
<dbReference type="SUPFAM" id="SSF82199">
    <property type="entry name" value="SET domain"/>
    <property type="match status" value="1"/>
</dbReference>
<dbReference type="InterPro" id="IPR041292">
    <property type="entry name" value="Tudor_4"/>
</dbReference>
<dbReference type="Pfam" id="PF18358">
    <property type="entry name" value="Tudor_4"/>
    <property type="match status" value="1"/>
</dbReference>
<feature type="coiled-coil region" evidence="15">
    <location>
        <begin position="1295"/>
        <end position="1322"/>
    </location>
</feature>
<dbReference type="InterPro" id="IPR040880">
    <property type="entry name" value="DUF5604"/>
</dbReference>
<sequence length="1605" mass="178696">MDNNDGMEVEGWDSGLEEELGVSLEELSKWIEEEVERSEAVRQRKAQLAELKEWVENKEKEEEVVDKLFNNANQSIVECEALVKSTYSKMGLVYKESSSEDEGGVGGALSSDVIEIDDDDDDDDVIAVGLLVPPKKPGIPVQDAMFKEASAALQRSSQQVLKLAQTVNKNPSSGPAIQQPGGPVPMPAVFVSQATPRNTPTQPNPSLKDDEIKLEMSLLGKKRTKTWHSGMLIAINPVGNGYSKYKVKFENKGKSLLSGNHIAFHYHPTLERLYVGARVVAKYKDGNQVWLYAGIVAEMPNNKNRMRFLIFFDDGYASYVTLPELYPVCRPMKRTWEDIEDASCKDFIEEYITSYPNRPMVLLKAGQVIKTEWEGTWWRSRVEEVDGSLVKILFLDDKRSEWIYRGSTRLEPMFNLKTNCANTQEKKMAGQQRTRPNMGALRTKGPVVQYHSGGNSATPSGTPTKSLHPLSPPSSIPPTPSQPNQPARTDPKYQMAKKSTSPYVPPPGGSRSGLASNSHAPKAIQPQPSTGSPGNSSRMYVLQTGNIQTLTSQQPMQHQQQSLPPPPQAPPTAPAPTVTPYTFSNDRIPHEPSYRAPTDRIFYLPHTCQPACLNRIRPSRADMHRGRNPLLTPLLYEFRRMTGRRRVNRKMSFHVIYKSPCGLCLRSMAEIQRYLFQTRCDFIFLEMFCLDPYVLVDRRFQPQKPYYYIRDITNGREDIPLSCVNEIDVTPPPDVAYSKERIPEDGVFINTSPEFLVGCDCTDGCRDRSKCSCHQLTLQATACTPGAQINHAAGYTQKRLEECLPTGIYECNKRCKCCSQMCSNRLVQHGLQVRLQLFKTQNKGWGIRCLDDVAKGSFVCIYAGKILTDDFADKEGLEMGDEYFANLDHIESVENFKEGYESEAHCSDSDGSGVDMSRLKNPPSSSLALQNKPLPKPPQRTNAANPAGKARGAGGDSSKDGDSDEESNNDKSSDDTFVKDPYYSSSSVWRSYTTRRQAKGVKEGSQDSKDGMSVSVGGKEDRKPPPMPEESGKSKVASWLTNQPSTSQATVKMEGLKIEKKEPGDHKSGNQSVKTEGVKRQDVMTLSDSDDVQTISSGSDDNKEREKRTQGAVKRQVAVKSTRGIALKNSHGLMVKTGGAGIGPGGGPGGHGGAQGKGGDGGDSGPKNTRQFFDGEESCYIIDAKLEGNLGRYLNHSCSANLFVQNVFVDTHDLRFPWVAFFASKRIRAGTELTWDYNYEVGSVEGKELLCCCGSTERTVKWEGLNQQQAFEIIKTQEKSKSLSAHISSCFEELHQFLRRREEEVKEELEREEKKAVAAMLKNDCVIENRLMIGREMEVTLQSALEIPESDHFLEWWSEKGLPVVEGMKMKDTAKPEYRSRVRSLCVTPDSLTLGLYETHLPFCMWKEMLKVVKPVPERLTLSSSDDPCLKLSEGGASVRHADRKGGFGFNYYRDYAAATNTVISTETVQTGQHYWEVEVGGKLDWGVGLKVKEDSGKEPVLSPEREIMLHLKPEKGLVFSHDGVETPLMAAGADPGTQAEAQSWPRRVGLYLDCDRERVSFYDADSMALLHSSWCSFISPCSLCLCPGPYMEGRNTNPLTVCWY</sequence>
<keyword evidence="3" id="KW-0158">Chromosome</keyword>
<dbReference type="Gene3D" id="2.30.30.140">
    <property type="match status" value="3"/>
</dbReference>
<reference evidence="20 21" key="1">
    <citation type="submission" date="2021-04" db="EMBL/GenBank/DDBJ databases">
        <authorList>
            <person name="De Guttry C."/>
            <person name="Zahm M."/>
            <person name="Klopp C."/>
            <person name="Cabau C."/>
            <person name="Louis A."/>
            <person name="Berthelot C."/>
            <person name="Parey E."/>
            <person name="Roest Crollius H."/>
            <person name="Montfort J."/>
            <person name="Robinson-Rechavi M."/>
            <person name="Bucao C."/>
            <person name="Bouchez O."/>
            <person name="Gislard M."/>
            <person name="Lluch J."/>
            <person name="Milhes M."/>
            <person name="Lampietro C."/>
            <person name="Lopez Roques C."/>
            <person name="Donnadieu C."/>
            <person name="Braasch I."/>
            <person name="Desvignes T."/>
            <person name="Postlethwait J."/>
            <person name="Bobe J."/>
            <person name="Wedekind C."/>
            <person name="Guiguen Y."/>
        </authorList>
    </citation>
    <scope>NUCLEOTIDE SEQUENCE [LARGE SCALE GENOMIC DNA]</scope>
    <source>
        <strain evidence="20">Cs_M1</strain>
        <tissue evidence="20">Blood</tissue>
    </source>
</reference>
<evidence type="ECO:0000256" key="10">
    <source>
        <dbReference type="ARBA" id="ARBA00022833"/>
    </source>
</evidence>
<keyword evidence="7" id="KW-0949">S-adenosyl-L-methionine</keyword>
<keyword evidence="21" id="KW-1185">Reference proteome</keyword>
<dbReference type="SUPFAM" id="SSF54171">
    <property type="entry name" value="DNA-binding domain"/>
    <property type="match status" value="1"/>
</dbReference>
<keyword evidence="13" id="KW-0804">Transcription</keyword>